<evidence type="ECO:0000259" key="8">
    <source>
        <dbReference type="Pfam" id="PF04138"/>
    </source>
</evidence>
<dbReference type="PANTHER" id="PTHR38459:SF1">
    <property type="entry name" value="PROPHAGE BACTOPRENOL-LINKED GLUCOSE TRANSLOCASE HOMOLOG"/>
    <property type="match status" value="1"/>
</dbReference>
<evidence type="ECO:0000256" key="2">
    <source>
        <dbReference type="ARBA" id="ARBA00009399"/>
    </source>
</evidence>
<dbReference type="RefSeq" id="WP_277862530.1">
    <property type="nucleotide sequence ID" value="NZ_JARRAG010000002.1"/>
</dbReference>
<dbReference type="Pfam" id="PF04138">
    <property type="entry name" value="GtrA_DPMS_TM"/>
    <property type="match status" value="1"/>
</dbReference>
<evidence type="ECO:0000256" key="1">
    <source>
        <dbReference type="ARBA" id="ARBA00004141"/>
    </source>
</evidence>
<feature type="transmembrane region" description="Helical" evidence="7">
    <location>
        <begin position="265"/>
        <end position="286"/>
    </location>
</feature>
<evidence type="ECO:0000313" key="9">
    <source>
        <dbReference type="EMBL" id="MDG3006230.1"/>
    </source>
</evidence>
<evidence type="ECO:0000256" key="7">
    <source>
        <dbReference type="SAM" id="Phobius"/>
    </source>
</evidence>
<dbReference type="SUPFAM" id="SSF53448">
    <property type="entry name" value="Nucleotide-diphospho-sugar transferases"/>
    <property type="match status" value="1"/>
</dbReference>
<evidence type="ECO:0000313" key="10">
    <source>
        <dbReference type="Proteomes" id="UP001216907"/>
    </source>
</evidence>
<feature type="domain" description="GtrA/DPMS transmembrane" evidence="8">
    <location>
        <begin position="227"/>
        <end position="361"/>
    </location>
</feature>
<organism evidence="9 10">
    <name type="scientific">Paludisphaera mucosa</name>
    <dbReference type="NCBI Taxonomy" id="3030827"/>
    <lineage>
        <taxon>Bacteria</taxon>
        <taxon>Pseudomonadati</taxon>
        <taxon>Planctomycetota</taxon>
        <taxon>Planctomycetia</taxon>
        <taxon>Isosphaerales</taxon>
        <taxon>Isosphaeraceae</taxon>
        <taxon>Paludisphaera</taxon>
    </lineage>
</organism>
<comment type="subcellular location">
    <subcellularLocation>
        <location evidence="1">Membrane</location>
        <topology evidence="1">Multi-pass membrane protein</topology>
    </subcellularLocation>
</comment>
<dbReference type="Gene3D" id="3.90.550.10">
    <property type="entry name" value="Spore Coat Polysaccharide Biosynthesis Protein SpsA, Chain A"/>
    <property type="match status" value="1"/>
</dbReference>
<keyword evidence="3 7" id="KW-0812">Transmembrane</keyword>
<feature type="transmembrane region" description="Helical" evidence="7">
    <location>
        <begin position="338"/>
        <end position="360"/>
    </location>
</feature>
<accession>A0ABT6FF77</accession>
<dbReference type="EMBL" id="JARRAG010000002">
    <property type="protein sequence ID" value="MDG3006230.1"/>
    <property type="molecule type" value="Genomic_DNA"/>
</dbReference>
<name>A0ABT6FF77_9BACT</name>
<reference evidence="9 10" key="1">
    <citation type="submission" date="2023-03" db="EMBL/GenBank/DDBJ databases">
        <title>Paludisphaera mucosa sp. nov. a novel planctomycete from northern fen.</title>
        <authorList>
            <person name="Ivanova A."/>
        </authorList>
    </citation>
    <scope>NUCLEOTIDE SEQUENCE [LARGE SCALE GENOMIC DNA]</scope>
    <source>
        <strain evidence="9 10">Pla2</strain>
    </source>
</reference>
<dbReference type="InterPro" id="IPR029044">
    <property type="entry name" value="Nucleotide-diphossugar_trans"/>
</dbReference>
<evidence type="ECO:0000256" key="6">
    <source>
        <dbReference type="SAM" id="MobiDB-lite"/>
    </source>
</evidence>
<comment type="caution">
    <text evidence="9">The sequence shown here is derived from an EMBL/GenBank/DDBJ whole genome shotgun (WGS) entry which is preliminary data.</text>
</comment>
<dbReference type="Proteomes" id="UP001216907">
    <property type="component" value="Unassembled WGS sequence"/>
</dbReference>
<dbReference type="InterPro" id="IPR051401">
    <property type="entry name" value="GtrA_CellWall_Glycosyl"/>
</dbReference>
<feature type="transmembrane region" description="Helical" evidence="7">
    <location>
        <begin position="228"/>
        <end position="253"/>
    </location>
</feature>
<evidence type="ECO:0000256" key="5">
    <source>
        <dbReference type="ARBA" id="ARBA00023136"/>
    </source>
</evidence>
<comment type="similarity">
    <text evidence="2">Belongs to the GtrA family.</text>
</comment>
<feature type="region of interest" description="Disordered" evidence="6">
    <location>
        <begin position="367"/>
        <end position="387"/>
    </location>
</feature>
<evidence type="ECO:0000256" key="3">
    <source>
        <dbReference type="ARBA" id="ARBA00022692"/>
    </source>
</evidence>
<keyword evidence="10" id="KW-1185">Reference proteome</keyword>
<feature type="transmembrane region" description="Helical" evidence="7">
    <location>
        <begin position="306"/>
        <end position="326"/>
    </location>
</feature>
<keyword evidence="4 7" id="KW-1133">Transmembrane helix</keyword>
<dbReference type="PANTHER" id="PTHR38459">
    <property type="entry name" value="PROPHAGE BACTOPRENOL-LINKED GLUCOSE TRANSLOCASE HOMOLOG"/>
    <property type="match status" value="1"/>
</dbReference>
<proteinExistence type="inferred from homology"/>
<keyword evidence="5 7" id="KW-0472">Membrane</keyword>
<dbReference type="InterPro" id="IPR007267">
    <property type="entry name" value="GtrA_DPMS_TM"/>
</dbReference>
<evidence type="ECO:0000256" key="4">
    <source>
        <dbReference type="ARBA" id="ARBA00022989"/>
    </source>
</evidence>
<protein>
    <submittedName>
        <fullName evidence="9">GtrA family protein</fullName>
    </submittedName>
</protein>
<sequence length="387" mass="42059">MSLISLIVPGTRDEPFRNGELATYRRLLLEQDGVDGVEVIWAGSTPGERSIVGVHPMIQVVDEAADNVSLLRQGLTVAKGELLVILDPSREYGPEALLQVLNALRTSTADVVVGVPRSSRRLLSPGGVRGKTLSILGRLALGTSDGLSGLAALRRSAVRSLVMENQKISGSRILLDVLTWCSGRLVDVPVNTGRNDQRRIDAVRLDDVRQLKRVLDHRFGTLSRLVQFCLVGASGMFVDLSLYALLLWFLASVGFGGTVDPGRGFTWPMFVAGSLSIWAAMSWNFLLNRRLTFNDTRAGSIVRQYLTYALGNALGIVVSLTLRLYLPSRFGVFARHRLAAAVVGIVVATGISFSMSRWIVFRRKPGRPGPVAEEATPDASDPEKALV</sequence>
<gene>
    <name evidence="9" type="ORF">PZE19_20860</name>
</gene>